<keyword evidence="2" id="KW-1185">Reference proteome</keyword>
<dbReference type="Pfam" id="PF13430">
    <property type="entry name" value="DUF4112"/>
    <property type="match status" value="1"/>
</dbReference>
<name>A0A5B2TG05_9PROT</name>
<dbReference type="PANTHER" id="PTHR35519">
    <property type="entry name" value="MEMBRANE PROTEINS"/>
    <property type="match status" value="1"/>
</dbReference>
<dbReference type="RefSeq" id="WP_149812541.1">
    <property type="nucleotide sequence ID" value="NZ_VUKA01000005.1"/>
</dbReference>
<dbReference type="EMBL" id="VUKA01000005">
    <property type="protein sequence ID" value="KAA2212925.1"/>
    <property type="molecule type" value="Genomic_DNA"/>
</dbReference>
<dbReference type="AlphaFoldDB" id="A0A5B2TG05"/>
<evidence type="ECO:0000313" key="1">
    <source>
        <dbReference type="EMBL" id="KAA2212925.1"/>
    </source>
</evidence>
<evidence type="ECO:0000313" key="2">
    <source>
        <dbReference type="Proteomes" id="UP000322110"/>
    </source>
</evidence>
<protein>
    <submittedName>
        <fullName evidence="1">DUF4112 domain-containing protein</fullName>
    </submittedName>
</protein>
<sequence length="132" mass="13780">MQIHSGPPPSSGVDAVSDRHALDRLDVLARLLDSRWRVPGLGIRFGADALMSLVPGLGPAASTVVSAYLIWEARRLGVSTGTLLRMIGNVGLDSLISAVPLAGTVGDVFFRANLRNMALLRKHVAARGGGSG</sequence>
<dbReference type="OrthoDB" id="513552at2"/>
<dbReference type="PANTHER" id="PTHR35519:SF2">
    <property type="entry name" value="PH DOMAIN PROTEIN"/>
    <property type="match status" value="1"/>
</dbReference>
<comment type="caution">
    <text evidence="1">The sequence shown here is derived from an EMBL/GenBank/DDBJ whole genome shotgun (WGS) entry which is preliminary data.</text>
</comment>
<organism evidence="1 2">
    <name type="scientific">Teichococcus oryzae</name>
    <dbReference type="NCBI Taxonomy" id="1608942"/>
    <lineage>
        <taxon>Bacteria</taxon>
        <taxon>Pseudomonadati</taxon>
        <taxon>Pseudomonadota</taxon>
        <taxon>Alphaproteobacteria</taxon>
        <taxon>Acetobacterales</taxon>
        <taxon>Roseomonadaceae</taxon>
        <taxon>Roseomonas</taxon>
    </lineage>
</organism>
<dbReference type="InterPro" id="IPR025187">
    <property type="entry name" value="DUF4112"/>
</dbReference>
<dbReference type="Proteomes" id="UP000322110">
    <property type="component" value="Unassembled WGS sequence"/>
</dbReference>
<reference evidence="1 2" key="1">
    <citation type="journal article" date="2015" name="Int. J. Syst. Evol. Microbiol.">
        <title>Roseomonas oryzae sp. nov., isolated from paddy rhizosphere soil.</title>
        <authorList>
            <person name="Ramaprasad E.V."/>
            <person name="Sasikala Ch."/>
            <person name="Ramana Ch.V."/>
        </authorList>
    </citation>
    <scope>NUCLEOTIDE SEQUENCE [LARGE SCALE GENOMIC DNA]</scope>
    <source>
        <strain evidence="1 2">KCTC 42542</strain>
    </source>
</reference>
<accession>A0A5B2TG05</accession>
<proteinExistence type="predicted"/>
<gene>
    <name evidence="1" type="ORF">F0Q34_12425</name>
</gene>